<organism evidence="3 4">
    <name type="scientific">Stachybotrys chlorohalonatus (strain IBT 40285)</name>
    <dbReference type="NCBI Taxonomy" id="1283841"/>
    <lineage>
        <taxon>Eukaryota</taxon>
        <taxon>Fungi</taxon>
        <taxon>Dikarya</taxon>
        <taxon>Ascomycota</taxon>
        <taxon>Pezizomycotina</taxon>
        <taxon>Sordariomycetes</taxon>
        <taxon>Hypocreomycetidae</taxon>
        <taxon>Hypocreales</taxon>
        <taxon>Stachybotryaceae</taxon>
        <taxon>Stachybotrys</taxon>
    </lineage>
</organism>
<keyword evidence="2" id="KW-0539">Nucleus</keyword>
<accession>A0A084QWH2</accession>
<protein>
    <recommendedName>
        <fullName evidence="5">Transcription factor domain-containing protein</fullName>
    </recommendedName>
</protein>
<keyword evidence="4" id="KW-1185">Reference proteome</keyword>
<dbReference type="PANTHER" id="PTHR37534">
    <property type="entry name" value="TRANSCRIPTIONAL ACTIVATOR PROTEIN UGA3"/>
    <property type="match status" value="1"/>
</dbReference>
<dbReference type="GO" id="GO:0045944">
    <property type="term" value="P:positive regulation of transcription by RNA polymerase II"/>
    <property type="evidence" value="ECO:0007669"/>
    <property type="project" value="TreeGrafter"/>
</dbReference>
<dbReference type="GO" id="GO:0005634">
    <property type="term" value="C:nucleus"/>
    <property type="evidence" value="ECO:0007669"/>
    <property type="project" value="UniProtKB-SubCell"/>
</dbReference>
<dbReference type="InParanoid" id="A0A084QWH2"/>
<evidence type="ECO:0000313" key="4">
    <source>
        <dbReference type="Proteomes" id="UP000028524"/>
    </source>
</evidence>
<dbReference type="GO" id="GO:0003700">
    <property type="term" value="F:DNA-binding transcription factor activity"/>
    <property type="evidence" value="ECO:0007669"/>
    <property type="project" value="TreeGrafter"/>
</dbReference>
<dbReference type="AlphaFoldDB" id="A0A084QWH2"/>
<dbReference type="OrthoDB" id="4525710at2759"/>
<dbReference type="Proteomes" id="UP000028524">
    <property type="component" value="Unassembled WGS sequence"/>
</dbReference>
<gene>
    <name evidence="3" type="ORF">S40285_07208</name>
</gene>
<dbReference type="STRING" id="1283841.A0A084QWH2"/>
<comment type="subcellular location">
    <subcellularLocation>
        <location evidence="1">Nucleus</location>
    </subcellularLocation>
</comment>
<evidence type="ECO:0000256" key="1">
    <source>
        <dbReference type="ARBA" id="ARBA00004123"/>
    </source>
</evidence>
<dbReference type="PANTHER" id="PTHR37534:SF2">
    <property type="entry name" value="N-ACETYLTRANSFERASE DOMAIN-CONTAINING PROTEIN"/>
    <property type="match status" value="1"/>
</dbReference>
<dbReference type="InterPro" id="IPR021858">
    <property type="entry name" value="Fun_TF"/>
</dbReference>
<dbReference type="Pfam" id="PF11951">
    <property type="entry name" value="Fungal_trans_2"/>
    <property type="match status" value="1"/>
</dbReference>
<proteinExistence type="predicted"/>
<sequence length="430" mass="47579">MPKGCEAIPPFQPAVGARSWGFNASVKQMFGFDKLPFRVLAAQVQGSAGNELLPRSASSASSVDLVLGPRNRQEARLIRHFIDHLAPAFDLCDPLCHFACVVPVRARSCLALLYAVLAVSARSLSISEKIDAVLVEDYHQKCLSVLIPLLSNGVSCTDENLLAAVVILRCSEQMKGSYAEEHGASHLTGIHALLEAQRQFIGSGGLRQAAFWVALRQEVGMAIQCQRPITSVIDRFPIELSLDPADDSTWANRMVLLTAKLTQHCCSKRPTTSTDGVYEHLATYADRWMEMKPASFEPFYFQSANDDSLFPELWLTCDAHVMGLLYYHLAKILLEIYRPDHPQLESAVSEALNTTDATTREHVLTLSGIAMTIPRFHVAHLTACGGIILAAGTFPKRSEQVQLLEVMSKAAEVWNIKETREKLYEAWGWK</sequence>
<evidence type="ECO:0008006" key="5">
    <source>
        <dbReference type="Google" id="ProtNLM"/>
    </source>
</evidence>
<reference evidence="3 4" key="1">
    <citation type="journal article" date="2014" name="BMC Genomics">
        <title>Comparative genome sequencing reveals chemotype-specific gene clusters in the toxigenic black mold Stachybotrys.</title>
        <authorList>
            <person name="Semeiks J."/>
            <person name="Borek D."/>
            <person name="Otwinowski Z."/>
            <person name="Grishin N.V."/>
        </authorList>
    </citation>
    <scope>NUCLEOTIDE SEQUENCE [LARGE SCALE GENOMIC DNA]</scope>
    <source>
        <strain evidence="3 4">IBT 40285</strain>
    </source>
</reference>
<name>A0A084QWH2_STAC4</name>
<dbReference type="GO" id="GO:0000976">
    <property type="term" value="F:transcription cis-regulatory region binding"/>
    <property type="evidence" value="ECO:0007669"/>
    <property type="project" value="TreeGrafter"/>
</dbReference>
<evidence type="ECO:0000256" key="2">
    <source>
        <dbReference type="ARBA" id="ARBA00023242"/>
    </source>
</evidence>
<evidence type="ECO:0000313" key="3">
    <source>
        <dbReference type="EMBL" id="KFA68307.1"/>
    </source>
</evidence>
<dbReference type="EMBL" id="KL659939">
    <property type="protein sequence ID" value="KFA68307.1"/>
    <property type="molecule type" value="Genomic_DNA"/>
</dbReference>
<dbReference type="OMA" id="MEMKPAS"/>
<dbReference type="CDD" id="cd12148">
    <property type="entry name" value="fungal_TF_MHR"/>
    <property type="match status" value="1"/>
</dbReference>
<dbReference type="HOGENOM" id="CLU_008719_1_0_1"/>